<dbReference type="eggNOG" id="COG0587">
    <property type="taxonomic scope" value="Bacteria"/>
</dbReference>
<dbReference type="InterPro" id="IPR006141">
    <property type="entry name" value="Intein_N"/>
</dbReference>
<evidence type="ECO:0000259" key="8">
    <source>
        <dbReference type="PROSITE" id="PS50819"/>
    </source>
</evidence>
<dbReference type="GO" id="GO:0004519">
    <property type="term" value="F:endonuclease activity"/>
    <property type="evidence" value="ECO:0007669"/>
    <property type="project" value="InterPro"/>
</dbReference>
<dbReference type="Pfam" id="PF17657">
    <property type="entry name" value="DNA_pol3_finger"/>
    <property type="match status" value="2"/>
</dbReference>
<keyword evidence="4" id="KW-0068">Autocatalytic cleavage</keyword>
<dbReference type="Gene3D" id="3.20.20.140">
    <property type="entry name" value="Metal-dependent hydrolases"/>
    <property type="match status" value="1"/>
</dbReference>
<sequence>MSFVGLHIHSDYSLLDGASQLPQLIDRAVELGMPAIALTDHGVMYGAIQLIKLCRNKNIKPIIGNEMYVIKGDIEKQQRGKKFHQVVLAKNTQGYKNLVKLTTLSHLHGFQGKGIFARPCINKELLEKYHEGLIVTSGCLAGEVPQNIMRGELEEAKKIAKWYKDLFGEDYYLEIQDHGFQEDRVVNTGIVTIAKKLKIKIVATNDSHFISCRDVEAHDALLCINTQKLIAEEKRMRYSGTEYLKSAEEMKQLFRDHLENEVIEEAIANTLEVANKVKAYEGILGEPRIPDYPIPPDHNADTYLEKLAWSGLLERLKLKQKSEISPIYKERMETELKVLQDKGFSTYFLVVWDYIKYARDNNIPVGPGRGSAAGSLVAYSLRITNIDPVHHGLLFERFLNPERKSMPDIDTDFCIENRDVMIKYVTQRYGEERVAQIITFNRMTSKAVLKDVGRVLGISFGEANKMAKLIPVARGKPAKLKVMISDETPSPEFKKAYDNQETPIEDNKAGKISTISVRQWIDMAIRIEGTNKTFGVHAAGVVISKEPLDEIVPLQRNNDGSVITQYHMEDIESLGLLKMDFLGLKNLTIIQNTAELIKKNHHLPLVPDDLPANERKAIEILAKGNTKKMPEDVKKTYDLIKSGDLEGVFQLESSGMVDVVKKLKPTSIEDISSILALYRPGPLDAGLIPKFIDRKHGSEKIEYQHPKLEPILKETYGVLCLPKGTLIDQPDGSREAIENIKSGEVILTSDGRKVWEAKVAKQWRSGVREILKITLSSGTVIYSGKNHRFLTPEGDKFAWELQPQVGRVKNALIYGSAVYEKWQVSSNQKQLRKNDAYLLGLLVGKSNLISSTPNVSFSTQGAITWGKNLIDETWGGEAKHYFDTSRRQVYLNFNTQSKPTALTEFLDGIYGAQNWQVESVAKHLPEDILDYSEKDRIDLLRGLWDSGGFDGKKLLYYPGSSPQLLSQVCQLLGSLKIDYYLADNSVRISDRSRFIDILENYQMSSQQKEEISESYLPASSWFLKGGSENNIQKTDSSSRKTGEASQQKATLFTQNLFSAQTPAENWEKVGENHLLSSWFLTDASENNIQKTDSSSRKTGEASQQKATLFTQNLFSAQTPAENWEKVRENHLLSSWFLTNASEIYLQRIDSSSRKTGEASQQKATLFTQNLFSVQTPAENWEKVRENHLLSSWFLTDASENNIQKTDSSSRKTGEASQQKATLFTQNLFSAQTPAENWEKVRENHLLSSWFLTNASENNIQKTDSSSRKTGEASQQKATLFTQNLFSAQTPAENWKKSRKNHLPSSWFLKGGSENNIQKTDSSSRKTGEASQQKATLFTQNLFSAQTPAENWEKVRENHLLSSWFLKDASENNIQKTDSSSRKTGEASQQKATLFTQNLFSAQTPAENWEKVRENHLLSSWFLTDASENNIQKTDSSSRKTGEASQQKATLFTQNLFSAQTPAENWEKVRENHLLSSWFLTDASENNIQKTDSSSRKTGEASQQKATLFTQNLFSAQTPAENWEKVRENHLLSSWFLTNASENNIQKTDSSSRKTGEASQQKATLFTQNLFSAQTPAENWKKARENHLLSSWFLTNASEIYLQRTDSSSRKTGEASQQKATLFTQNLFSVQTPAENWKKARENHLLSSWFLTNASEIYLQRTDSSSRKTGGASQQKATLFNQNLFSVQTPAENWEKVRENYLLSSWFLTNASEIYLQRTDSSSRKTGEASQQKATLFTQNLFSVQTPAENWKKARENHLLSSWFLTNASEIYLQRTDSSSRKTGGASQQKATLFNQNLFSVQTPAENWKKARENHLLSSWFLTNASEIYLQRTDSSSRKTVEASQQKATLFTQNLFSAQTPAENWEKVRENYLLSSWFLTNASEIYLQRIDSSSRKTGEACQQKATLFNQNLFSAQTPAENWKKVRENHLLSSWFLTDASENNIQKTDSSSRKTVEASQQKATLFTQNLFSAQTPAENWKKSRKNHLPSSWFLTDASENNIQKTDSSSRKTGEASQQKATLFTQNLFSVQTPELENWECEKTYLQDVRVVHVVSVEEVGEAECFDLEMEDQSSPYFLAEGVVVHNCYQEQIMKMAQDLAGYSLGEADLLRRCLSGSTKVIDAATGNLFSLKEIAAQPEYWLSRKVFSLDLKSQQVVQQPITEIHPNGVRDVWQITTRTNRKVCATDDHLFYTVLGWKPLKDFSVGDRLGLPNKIPINYRSQISDSKVKFTAYLIGEGYLYTNSFSCSYFCNSDGELIADFYGCAEELFGSSAPIEKQLHLGNKSVIYVRIGLISGLKNWVDSYLQCANSRVQEIPNWIFSLSQSQLQLFLGILWSTSGIFDETIGYTYYSSNSEVLVRQVQHLFLRLGIVSLFNVNKVKGQGELDVSYVVEVRGREDMLKFYKLIKPYLSSYKQGLCESCYLVIKYQQSYQFKYFLTPDFFDLIVKAKKASSMTRALGVCGGEISSVWNFQNTSNRSLSFDKFNNFSTVLADEELTAIANSDVFWDEIISIEYIGKEEVFDLTIPETHNFIANDFIVHNCMGKKKVSEMEKHREKFIDGAAQRGVSSVVAKDLFEQMIKFAEYCLTYETEIMTVEYGPLPIGKIVEYRIECTVYTVDKNGYIYTQPIAQWHNRGMQEVYEYSLEDGTVIRATPEHKFMTEDGQMLPIDEIFERNLDLKCLGTLEL</sequence>
<dbReference type="GO" id="GO:0016539">
    <property type="term" value="P:intein-mediated protein splicing"/>
    <property type="evidence" value="ECO:0007669"/>
    <property type="project" value="InterPro"/>
</dbReference>
<dbReference type="Pfam" id="PF14528">
    <property type="entry name" value="LAGLIDADG_3"/>
    <property type="match status" value="1"/>
</dbReference>
<dbReference type="InterPro" id="IPR003587">
    <property type="entry name" value="Hint_dom_N"/>
</dbReference>
<dbReference type="NCBIfam" id="TIGR01445">
    <property type="entry name" value="intein_Nterm"/>
    <property type="match status" value="2"/>
</dbReference>
<keyword evidence="2 9" id="KW-0548">Nucleotidyltransferase</keyword>
<keyword evidence="1 9" id="KW-0808">Transferase</keyword>
<dbReference type="SUPFAM" id="SSF55608">
    <property type="entry name" value="Homing endonucleases"/>
    <property type="match status" value="2"/>
</dbReference>
<dbReference type="GO" id="GO:0003887">
    <property type="term" value="F:DNA-directed DNA polymerase activity"/>
    <property type="evidence" value="ECO:0007669"/>
    <property type="project" value="UniProtKB-KW"/>
</dbReference>
<evidence type="ECO:0000313" key="9">
    <source>
        <dbReference type="EMBL" id="ABG51145.1"/>
    </source>
</evidence>
<dbReference type="InterPro" id="IPR036844">
    <property type="entry name" value="Hint_dom_sf"/>
</dbReference>
<evidence type="ECO:0000256" key="3">
    <source>
        <dbReference type="ARBA" id="ARBA00022705"/>
    </source>
</evidence>
<dbReference type="CDD" id="cd00081">
    <property type="entry name" value="Hint"/>
    <property type="match status" value="4"/>
</dbReference>
<dbReference type="InterPro" id="IPR041931">
    <property type="entry name" value="DNA_pol3_alpha_thumb_dom"/>
</dbReference>
<reference evidence="9" key="1">
    <citation type="submission" date="2006-06" db="EMBL/GenBank/DDBJ databases">
        <title>Complete sequence of Trichodesmium erythraeum IMS101.</title>
        <authorList>
            <consortium name="US DOE Joint Genome Institute"/>
            <person name="Copeland A."/>
            <person name="Lucas S."/>
            <person name="Lapidus A."/>
            <person name="Barry K."/>
            <person name="Detter J.C."/>
            <person name="Glavina del Rio T."/>
            <person name="Hammon N."/>
            <person name="Israni S."/>
            <person name="Dalin E."/>
            <person name="Tice H."/>
            <person name="Pitluck S."/>
            <person name="Kiss H."/>
            <person name="Munk A.C."/>
            <person name="Brettin T."/>
            <person name="Bruce D."/>
            <person name="Han C."/>
            <person name="Tapia R."/>
            <person name="Gilna P."/>
            <person name="Schmutz J."/>
            <person name="Larimer F."/>
            <person name="Land M."/>
            <person name="Hauser L."/>
            <person name="Kyrpides N."/>
            <person name="Kim E."/>
            <person name="Richardson P."/>
        </authorList>
    </citation>
    <scope>NUCLEOTIDE SEQUENCE [LARGE SCALE GENOMIC DNA]</scope>
    <source>
        <strain evidence="9">IMS101</strain>
    </source>
</reference>
<dbReference type="eggNOG" id="COG1372">
    <property type="taxonomic scope" value="Bacteria"/>
</dbReference>
<dbReference type="PROSITE" id="PS50817">
    <property type="entry name" value="INTEIN_N_TER"/>
    <property type="match status" value="3"/>
</dbReference>
<feature type="domain" description="DOD-type homing endonuclease" evidence="8">
    <location>
        <begin position="838"/>
        <end position="977"/>
    </location>
</feature>
<dbReference type="PANTHER" id="PTHR32294">
    <property type="entry name" value="DNA POLYMERASE III SUBUNIT ALPHA"/>
    <property type="match status" value="1"/>
</dbReference>
<feature type="region of interest" description="Disordered" evidence="7">
    <location>
        <begin position="1290"/>
        <end position="1331"/>
    </location>
</feature>
<accession>Q114C9</accession>
<feature type="domain" description="DOD-type homing endonuclease" evidence="8">
    <location>
        <begin position="2228"/>
        <end position="2368"/>
    </location>
</feature>
<dbReference type="SMART" id="SM00481">
    <property type="entry name" value="POLIIIAc"/>
    <property type="match status" value="1"/>
</dbReference>
<evidence type="ECO:0000256" key="7">
    <source>
        <dbReference type="SAM" id="MobiDB-lite"/>
    </source>
</evidence>
<dbReference type="NCBIfam" id="TIGR00594">
    <property type="entry name" value="polc"/>
    <property type="match status" value="1"/>
</dbReference>
<dbReference type="PRINTS" id="PR00379">
    <property type="entry name" value="INTEIN"/>
</dbReference>
<dbReference type="Pfam" id="PF02811">
    <property type="entry name" value="PHP"/>
    <property type="match status" value="1"/>
</dbReference>
<dbReference type="PROSITE" id="PS50818">
    <property type="entry name" value="INTEIN_C_TER"/>
    <property type="match status" value="2"/>
</dbReference>
<evidence type="ECO:0000256" key="2">
    <source>
        <dbReference type="ARBA" id="ARBA00022695"/>
    </source>
</evidence>
<dbReference type="OrthoDB" id="9803237at2"/>
<dbReference type="Pfam" id="PF07733">
    <property type="entry name" value="DNA_pol3_alpha"/>
    <property type="match status" value="1"/>
</dbReference>
<dbReference type="Gene3D" id="2.170.16.10">
    <property type="entry name" value="Hedgehog/Intein (Hint) domain"/>
    <property type="match status" value="5"/>
</dbReference>
<dbReference type="InterPro" id="IPR003586">
    <property type="entry name" value="Hint_dom_C"/>
</dbReference>
<dbReference type="GO" id="GO:0006260">
    <property type="term" value="P:DNA replication"/>
    <property type="evidence" value="ECO:0007669"/>
    <property type="project" value="UniProtKB-KW"/>
</dbReference>
<dbReference type="InterPro" id="IPR011708">
    <property type="entry name" value="DNA_pol3_alpha_NTPase_dom"/>
</dbReference>
<dbReference type="InterPro" id="IPR004013">
    <property type="entry name" value="PHP_dom"/>
</dbReference>
<proteinExistence type="predicted"/>
<name>Q114C9_TRIEI</name>
<dbReference type="InterPro" id="IPR016195">
    <property type="entry name" value="Pol/histidinol_Pase-like"/>
</dbReference>
<keyword evidence="5" id="KW-0239">DNA-directed DNA polymerase</keyword>
<dbReference type="STRING" id="203124.Tery_1889"/>
<dbReference type="KEGG" id="ter:Tery_1889"/>
<dbReference type="InterPro" id="IPR006142">
    <property type="entry name" value="INTEIN"/>
</dbReference>
<dbReference type="InterPro" id="IPR040982">
    <property type="entry name" value="DNA_pol3_finger"/>
</dbReference>
<dbReference type="InterPro" id="IPR027434">
    <property type="entry name" value="Homing_endonucl"/>
</dbReference>
<dbReference type="HOGENOM" id="CLU_227418_0_0_3"/>
<dbReference type="Gene3D" id="3.10.28.10">
    <property type="entry name" value="Homing endonucleases"/>
    <property type="match status" value="2"/>
</dbReference>
<evidence type="ECO:0000256" key="4">
    <source>
        <dbReference type="ARBA" id="ARBA00022813"/>
    </source>
</evidence>
<dbReference type="SUPFAM" id="SSF89550">
    <property type="entry name" value="PHP domain-like"/>
    <property type="match status" value="1"/>
</dbReference>
<protein>
    <submittedName>
        <fullName evidence="9">DNA polymerase III, alpha subunit / Intein</fullName>
        <ecNumber evidence="9">2.7.7.7</ecNumber>
    </submittedName>
</protein>
<dbReference type="Gene3D" id="1.10.10.1600">
    <property type="entry name" value="Bacterial DNA polymerase III alpha subunit, thumb domain"/>
    <property type="match status" value="1"/>
</dbReference>
<dbReference type="Pfam" id="PF14890">
    <property type="entry name" value="Intein_splicing"/>
    <property type="match status" value="1"/>
</dbReference>
<dbReference type="EC" id="2.7.7.7" evidence="9"/>
<dbReference type="SMART" id="SM00305">
    <property type="entry name" value="HintC"/>
    <property type="match status" value="2"/>
</dbReference>
<dbReference type="EMBL" id="CP000393">
    <property type="protein sequence ID" value="ABG51145.1"/>
    <property type="molecule type" value="Genomic_DNA"/>
</dbReference>
<dbReference type="InterPro" id="IPR003141">
    <property type="entry name" value="Pol/His_phosphatase_N"/>
</dbReference>
<dbReference type="SMART" id="SM00306">
    <property type="entry name" value="HintN"/>
    <property type="match status" value="3"/>
</dbReference>
<dbReference type="PANTHER" id="PTHR32294:SF0">
    <property type="entry name" value="DNA POLYMERASE III SUBUNIT ALPHA"/>
    <property type="match status" value="1"/>
</dbReference>
<dbReference type="NCBIfam" id="TIGR01443">
    <property type="entry name" value="intein_Cterm"/>
    <property type="match status" value="1"/>
</dbReference>
<dbReference type="CDD" id="cd12113">
    <property type="entry name" value="PHP_PolIIIA_DnaE3"/>
    <property type="match status" value="1"/>
</dbReference>
<evidence type="ECO:0000256" key="6">
    <source>
        <dbReference type="ARBA" id="ARBA00023000"/>
    </source>
</evidence>
<gene>
    <name evidence="9" type="ordered locus">Tery_1889</name>
</gene>
<dbReference type="GO" id="GO:0008408">
    <property type="term" value="F:3'-5' exonuclease activity"/>
    <property type="evidence" value="ECO:0007669"/>
    <property type="project" value="InterPro"/>
</dbReference>
<dbReference type="PROSITE" id="PS50819">
    <property type="entry name" value="INTEIN_ENDONUCLEASE"/>
    <property type="match status" value="2"/>
</dbReference>
<dbReference type="InterPro" id="IPR004805">
    <property type="entry name" value="DnaE2/DnaE/PolC"/>
</dbReference>
<evidence type="ECO:0000256" key="1">
    <source>
        <dbReference type="ARBA" id="ARBA00022679"/>
    </source>
</evidence>
<dbReference type="InterPro" id="IPR004042">
    <property type="entry name" value="Intein_endonuc_central"/>
</dbReference>
<dbReference type="SUPFAM" id="SSF51294">
    <property type="entry name" value="Hedgehog/intein (Hint) domain"/>
    <property type="match status" value="3"/>
</dbReference>
<dbReference type="InterPro" id="IPR004860">
    <property type="entry name" value="LAGLIDADG_dom"/>
</dbReference>
<evidence type="ECO:0000256" key="5">
    <source>
        <dbReference type="ARBA" id="ARBA00022932"/>
    </source>
</evidence>
<keyword evidence="3" id="KW-0235">DNA replication</keyword>
<organism evidence="9">
    <name type="scientific">Trichodesmium erythraeum (strain IMS101)</name>
    <dbReference type="NCBI Taxonomy" id="203124"/>
    <lineage>
        <taxon>Bacteria</taxon>
        <taxon>Bacillati</taxon>
        <taxon>Cyanobacteriota</taxon>
        <taxon>Cyanophyceae</taxon>
        <taxon>Oscillatoriophycideae</taxon>
        <taxon>Oscillatoriales</taxon>
        <taxon>Microcoleaceae</taxon>
        <taxon>Trichodesmium</taxon>
    </lineage>
</organism>
<dbReference type="InterPro" id="IPR030934">
    <property type="entry name" value="Intein_C"/>
</dbReference>
<keyword evidence="6" id="KW-0651">Protein splicing</keyword>
<dbReference type="RefSeq" id="WP_011611518.1">
    <property type="nucleotide sequence ID" value="NC_008312.1"/>
</dbReference>